<comment type="caution">
    <text evidence="3">The sequence shown here is derived from an EMBL/GenBank/DDBJ whole genome shotgun (WGS) entry which is preliminary data.</text>
</comment>
<dbReference type="Pfam" id="PF02494">
    <property type="entry name" value="HYR"/>
    <property type="match status" value="3"/>
</dbReference>
<feature type="domain" description="HYR" evidence="2">
    <location>
        <begin position="1"/>
        <end position="63"/>
    </location>
</feature>
<organism evidence="3 4">
    <name type="scientific">Stichopus japonicus</name>
    <name type="common">Sea cucumber</name>
    <dbReference type="NCBI Taxonomy" id="307972"/>
    <lineage>
        <taxon>Eukaryota</taxon>
        <taxon>Metazoa</taxon>
        <taxon>Echinodermata</taxon>
        <taxon>Eleutherozoa</taxon>
        <taxon>Echinozoa</taxon>
        <taxon>Holothuroidea</taxon>
        <taxon>Aspidochirotacea</taxon>
        <taxon>Aspidochirotida</taxon>
        <taxon>Stichopodidae</taxon>
        <taxon>Apostichopus</taxon>
    </lineage>
</organism>
<evidence type="ECO:0000313" key="3">
    <source>
        <dbReference type="EMBL" id="PIK38296.1"/>
    </source>
</evidence>
<evidence type="ECO:0000313" key="4">
    <source>
        <dbReference type="Proteomes" id="UP000230750"/>
    </source>
</evidence>
<dbReference type="PANTHER" id="PTHR24273:SF32">
    <property type="entry name" value="HYALIN"/>
    <property type="match status" value="1"/>
</dbReference>
<feature type="domain" description="HYR" evidence="2">
    <location>
        <begin position="147"/>
        <end position="230"/>
    </location>
</feature>
<gene>
    <name evidence="3" type="ORF">BSL78_24861</name>
</gene>
<keyword evidence="4" id="KW-1185">Reference proteome</keyword>
<proteinExistence type="predicted"/>
<feature type="domain" description="HYR" evidence="2">
    <location>
        <begin position="64"/>
        <end position="146"/>
    </location>
</feature>
<name>A0A2G8JRA6_STIJA</name>
<dbReference type="PROSITE" id="PS50825">
    <property type="entry name" value="HYR"/>
    <property type="match status" value="3"/>
</dbReference>
<dbReference type="AlphaFoldDB" id="A0A2G8JRA6"/>
<dbReference type="InterPro" id="IPR003410">
    <property type="entry name" value="HYR_dom"/>
</dbReference>
<dbReference type="EMBL" id="MRZV01001376">
    <property type="protein sequence ID" value="PIK38296.1"/>
    <property type="molecule type" value="Genomic_DNA"/>
</dbReference>
<sequence>MQGSMVTWVPPTCSDNGFAFVTGSTASPGTFFMVDPTGTLVTYTCTDNAGLSTDCSFLVVVTTEDTIAPMCQDVPVNTIGTVELGTGAETTVTWRPPTCVDLSPTTQTSSASPGDLFRIGTTTVTVTCFDSSGNNNSCDFIVTVLEVDNTAPQCLGVPAEVSAEVELGINTQRVSWIEPTCIDASGTAVRTSTSSPGSSFPVGVTPVTYTCTDVSGNVGTCSPFDVRVSEGNSTAEV</sequence>
<evidence type="ECO:0000259" key="2">
    <source>
        <dbReference type="PROSITE" id="PS50825"/>
    </source>
</evidence>
<reference evidence="3 4" key="1">
    <citation type="journal article" date="2017" name="PLoS Biol.">
        <title>The sea cucumber genome provides insights into morphological evolution and visceral regeneration.</title>
        <authorList>
            <person name="Zhang X."/>
            <person name="Sun L."/>
            <person name="Yuan J."/>
            <person name="Sun Y."/>
            <person name="Gao Y."/>
            <person name="Zhang L."/>
            <person name="Li S."/>
            <person name="Dai H."/>
            <person name="Hamel J.F."/>
            <person name="Liu C."/>
            <person name="Yu Y."/>
            <person name="Liu S."/>
            <person name="Lin W."/>
            <person name="Guo K."/>
            <person name="Jin S."/>
            <person name="Xu P."/>
            <person name="Storey K.B."/>
            <person name="Huan P."/>
            <person name="Zhang T."/>
            <person name="Zhou Y."/>
            <person name="Zhang J."/>
            <person name="Lin C."/>
            <person name="Li X."/>
            <person name="Xing L."/>
            <person name="Huo D."/>
            <person name="Sun M."/>
            <person name="Wang L."/>
            <person name="Mercier A."/>
            <person name="Li F."/>
            <person name="Yang H."/>
            <person name="Xiang J."/>
        </authorList>
    </citation>
    <scope>NUCLEOTIDE SEQUENCE [LARGE SCALE GENOMIC DNA]</scope>
    <source>
        <strain evidence="3">Shaxun</strain>
        <tissue evidence="3">Muscle</tissue>
    </source>
</reference>
<dbReference type="Proteomes" id="UP000230750">
    <property type="component" value="Unassembled WGS sequence"/>
</dbReference>
<dbReference type="STRING" id="307972.A0A2G8JRA6"/>
<protein>
    <submittedName>
        <fullName evidence="3">Putative hyalin-like</fullName>
    </submittedName>
</protein>
<accession>A0A2G8JRA6</accession>
<dbReference type="PANTHER" id="PTHR24273">
    <property type="entry name" value="FI04643P-RELATED"/>
    <property type="match status" value="1"/>
</dbReference>
<evidence type="ECO:0000256" key="1">
    <source>
        <dbReference type="ARBA" id="ARBA00022737"/>
    </source>
</evidence>
<keyword evidence="1" id="KW-0677">Repeat</keyword>